<protein>
    <submittedName>
        <fullName evidence="3">T9SS type B sorting domain-containing protein</fullName>
    </submittedName>
</protein>
<feature type="chain" id="PRO_5018539507" evidence="1">
    <location>
        <begin position="19"/>
        <end position="1653"/>
    </location>
</feature>
<evidence type="ECO:0000313" key="3">
    <source>
        <dbReference type="EMBL" id="RTZ05156.1"/>
    </source>
</evidence>
<dbReference type="Pfam" id="PF17517">
    <property type="entry name" value="IgGFc_binding"/>
    <property type="match status" value="1"/>
</dbReference>
<evidence type="ECO:0000256" key="1">
    <source>
        <dbReference type="SAM" id="SignalP"/>
    </source>
</evidence>
<dbReference type="SUPFAM" id="SSF103647">
    <property type="entry name" value="TSP type-3 repeat"/>
    <property type="match status" value="2"/>
</dbReference>
<reference evidence="3 4" key="1">
    <citation type="submission" date="2018-12" db="EMBL/GenBank/DDBJ databases">
        <title>Flavobacterium sp. nov., isolated from glacier ice.</title>
        <authorList>
            <person name="Liu Q."/>
            <person name="Xin Y.-H."/>
        </authorList>
    </citation>
    <scope>NUCLEOTIDE SEQUENCE [LARGE SCALE GENOMIC DNA]</scope>
    <source>
        <strain evidence="3 4">RB1N8</strain>
    </source>
</reference>
<gene>
    <name evidence="3" type="ORF">EKL98_07165</name>
</gene>
<feature type="signal peptide" evidence="1">
    <location>
        <begin position="1"/>
        <end position="18"/>
    </location>
</feature>
<evidence type="ECO:0000313" key="4">
    <source>
        <dbReference type="Proteomes" id="UP000280825"/>
    </source>
</evidence>
<dbReference type="InterPro" id="IPR028974">
    <property type="entry name" value="TSP_type-3_rpt"/>
</dbReference>
<keyword evidence="4" id="KW-1185">Reference proteome</keyword>
<dbReference type="EMBL" id="RYDJ01000006">
    <property type="protein sequence ID" value="RTZ05156.1"/>
    <property type="molecule type" value="Genomic_DNA"/>
</dbReference>
<keyword evidence="1" id="KW-0732">Signal</keyword>
<proteinExistence type="predicted"/>
<dbReference type="Proteomes" id="UP000280825">
    <property type="component" value="Unassembled WGS sequence"/>
</dbReference>
<dbReference type="Pfam" id="PF13585">
    <property type="entry name" value="CHU_C"/>
    <property type="match status" value="1"/>
</dbReference>
<dbReference type="InterPro" id="IPR026341">
    <property type="entry name" value="T9SS_type_B"/>
</dbReference>
<dbReference type="RefSeq" id="WP_126561910.1">
    <property type="nucleotide sequence ID" value="NZ_RYDJ01000006.1"/>
</dbReference>
<sequence>MKKTLLIFFTFLSISCFAQFSKTHYIPPLTAASNNLPGDHYLYISTPSITNVKLEITAIGGATISATVNNSNPYRHDIGQGIDTQLFTSKTQIGVIANKGYIVEAQDLIYVSVRVNAGRNIQNGIVSYVHAGGLVSKGNSALGTTFRLGAMLNPLFDTSLLNFASVFATENGTKITLSNIPFGTILTDGTVVSGPITANLNKNESYVIALENYNNSVSNSSKMIGALVESDKPVVVNSGSFGGSNSTLFNAQGSPAGRDVGFDQIVPFEKTGKEYIFVKGLGAVPNEELERVLLIANKPLTSIYLNDGITPYITLNNPGDYIAIDGNQFVNGNLYVKASESVFAYQSIGGSNSPANQNLFFVPPLNCATPSIVDNIPSIELIGSTIYNGGLNIVTETGATVTVNNNTLNNNTAIPVTGNSGFVRYTSNGLFGNISVKSTRQVYVSYFGTNGAATYGGYYSGFDTKPEIVTDKITVSNSNCIPNVILKVSSLSSYDSFEWYFNNAVIPNTNSNSYTPTQPGYYQVRGSISGCNSPPVLSDLIPVSTCETDTDLDTVNDNIDLDNDKDGITNCTESYGNQVLDLSNPSNGTVAVGLYLNSFTGTITTSTTASTTPFIGSSDGSFISNVPAGKGNFVSYKMTFSNPISLEMKYPITANATDLLNADAEYIVNSDVNKTITVLNPSDQLLIDTNYDGIYESGVKQHSSFEIRFRLNSITPLAAGTGTFQFLTYLSNSISFTHKNLSDTNSNKSTLTVNAVCVPKNSDNDGIADQLDSDSDNDGIADTIEAQINATVVPTNTDTNKNGIDNAFEPGLTPIDTDLDSVPDYLDLDSDNDGILDSIETGNDLDSDGIRNYRDLDADGDLCNDVIEAGFLDPNNDGVLGNNPVSVNTNGQVISGLGYTTPNSNYTTAAPITITTQPTVSPTCELQNAVITLADNGGNIYQWQVSTNGTIWNNITNNATYSGVTTNSLTVTSVKTTMNGYKYRVKLDKIGNSCGLLSNDTTLIVYTLPTVNNATIIQCDDDLDEVTTFNLTVKNDEISSNFANETFSYYTSFLGATTANASELISTPKAFTNTTPRIMKVYARVLNSNGCFSVAELTLKVLATQIPSTFKRKFVQCDDLLDINGNNNANNDKRDGVSTFDFSSAETDIKNLLPAGNYTITFYRNQADALAEINAITNISNYRNIGYVNTQEIWGRVDSDTDNACYGLGHYVTLTVEKLPFAYAVSIPRQCDDNQDGKYTFNTATLESDLKQGQTNVTVTYFDQNNNSISSPFPSTYTTGTQTIKAIVTNNSTLKCFDETLITFTVDDLPEAFQVTVNLTTVCDDEIDPLLQDGKFGFNTSTFQNTILGNQTGMVVKYFDANGASLSSPLPNPFISSTQNITAVVENTANSTCKASIILPFIVNSLPPINLNSDGSENELVCSNLPTFFVTLNAGIQDGSPTTDYTYKWFKDNVLLPNENNYTLDVNQEGNYTVEVRTVSGCSRIRTIKVTASDIASITSIDVVDLADTNTVTVNVSGKGIYEYSLDAPSGPFQDSNFFDYVPAGIHEVYINDKNGCGTVSQKIALIGVPKFFTPNGDGQNDYWNVKGVNADFNANSTIYIYDRYGKLLKQITASSQGWDGTFTGQPLPSDDYWYTIKLADGREAKGHFSLKR</sequence>
<name>A0A3S0MIR7_9FLAO</name>
<dbReference type="GO" id="GO:0005509">
    <property type="term" value="F:calcium ion binding"/>
    <property type="evidence" value="ECO:0007669"/>
    <property type="project" value="InterPro"/>
</dbReference>
<dbReference type="PROSITE" id="PS51257">
    <property type="entry name" value="PROKAR_LIPOPROTEIN"/>
    <property type="match status" value="1"/>
</dbReference>
<evidence type="ECO:0000259" key="2">
    <source>
        <dbReference type="Pfam" id="PF17517"/>
    </source>
</evidence>
<feature type="domain" description="IgGFc-binding protein N-terminal" evidence="2">
    <location>
        <begin position="140"/>
        <end position="448"/>
    </location>
</feature>
<dbReference type="InterPro" id="IPR035234">
    <property type="entry name" value="IgGFc-bd_N"/>
</dbReference>
<comment type="caution">
    <text evidence="3">The sequence shown here is derived from an EMBL/GenBank/DDBJ whole genome shotgun (WGS) entry which is preliminary data.</text>
</comment>
<accession>A0A3S0MIR7</accession>
<dbReference type="NCBIfam" id="TIGR04131">
    <property type="entry name" value="Bac_Flav_CTERM"/>
    <property type="match status" value="1"/>
</dbReference>
<organism evidence="3 4">
    <name type="scientific">Flavobacterium bomense</name>
    <dbReference type="NCBI Taxonomy" id="2497483"/>
    <lineage>
        <taxon>Bacteria</taxon>
        <taxon>Pseudomonadati</taxon>
        <taxon>Bacteroidota</taxon>
        <taxon>Flavobacteriia</taxon>
        <taxon>Flavobacteriales</taxon>
        <taxon>Flavobacteriaceae</taxon>
        <taxon>Flavobacterium</taxon>
    </lineage>
</organism>